<feature type="domain" description="FHA" evidence="3">
    <location>
        <begin position="41"/>
        <end position="98"/>
    </location>
</feature>
<comment type="caution">
    <text evidence="4">The sequence shown here is derived from an EMBL/GenBank/DDBJ whole genome shotgun (WGS) entry which is preliminary data.</text>
</comment>
<sequence>MATLGTSAMPAGSSGGDGEVEAGFAKLQGEDFEYYMQTYSIMLGRNSKKSTVDVDLSSLGGGMNISRHHARIFYDFQRRRFALDVIGKNGCLVEGVLHLPGNPPVKLDSQDLLQIGDKKFYFLLPTRSIFASAAAARHAPIIPSQLPPQSYVRPARPRLSDFHDRSFESDYGREGDDIGNGVSEGVMRGKLIKRTKKLSGEPDIYGGHRINVEAIGALGEGDNRSEIRSRGDRDMDNQHILQAEEKDVVSSVATVLSDLCGPGEWMPMAKLHTELLEQFGNVWHHSRVRKYLTPEDWSPTEIKGRPWYGLLALLRKYPEHFVINTRSKGRALLSRHSGPAEEFKAQTIARPYSEESWFKSSSLAELNWTLLYCTGTVFTLLAPDAKTCYRLEFTSLGSVHVSLQPALALALARLAFDIGGEQQRCKCKHARERPNRAGRRKAAARPISGERVRGLGSARTRHRCPRRGVASARPVSSLHLAAPRRRPVNPSRSSTNMACKVKGGDTSKLLPVISFLLGATSTTAFVFLLAILDVNWRLSALASWNNGAQPALSDEMKAMAELTEVLRNASMDDKTVIMTSINRAYAAPGSLMDLFLESFRLGEDTEPLLKHLLIVAMDPGALERCRSVHRHCYLLRRPEGAVDYSDEKHFMTKDYLDMMWGRNLFQQTILQLGFNFLFTDIDIMWFRNPLRHIAITSDIAIANDYYNGDPESLRNRPNGGFLYVRAANRTVQFYRLWRESRRWFPAGSNEQFILERTQAELSRAVGVRMQFLDTAHCGGFCQLSRDMGRVCTLHANCCTGLANKVHDLTNVLRDWRNYTAASPEARLRGDFRWTKPGKCIR</sequence>
<protein>
    <recommendedName>
        <fullName evidence="3">FHA domain-containing protein</fullName>
    </recommendedName>
</protein>
<gene>
    <name evidence="4" type="ORF">GUJ93_ZPchr0010g10543</name>
</gene>
<keyword evidence="2" id="KW-0539">Nucleus</keyword>
<dbReference type="GO" id="GO:0005634">
    <property type="term" value="C:nucleus"/>
    <property type="evidence" value="ECO:0007669"/>
    <property type="project" value="UniProtKB-SubCell"/>
</dbReference>
<evidence type="ECO:0000259" key="3">
    <source>
        <dbReference type="PROSITE" id="PS50006"/>
    </source>
</evidence>
<keyword evidence="5" id="KW-1185">Reference proteome</keyword>
<dbReference type="InterPro" id="IPR000253">
    <property type="entry name" value="FHA_dom"/>
</dbReference>
<dbReference type="PROSITE" id="PS50006">
    <property type="entry name" value="FHA_DOMAIN"/>
    <property type="match status" value="1"/>
</dbReference>
<dbReference type="InterPro" id="IPR005069">
    <property type="entry name" value="Nucl-diP-sugar_transferase"/>
</dbReference>
<name>A0A8J5WBT0_ZIZPA</name>
<dbReference type="PANTHER" id="PTHR46038">
    <property type="entry name" value="EXPRESSED PROTEIN-RELATED"/>
    <property type="match status" value="1"/>
</dbReference>
<evidence type="ECO:0000313" key="4">
    <source>
        <dbReference type="EMBL" id="KAG8087855.1"/>
    </source>
</evidence>
<comment type="subcellular location">
    <subcellularLocation>
        <location evidence="1">Nucleus</location>
    </subcellularLocation>
</comment>
<dbReference type="SMART" id="SM00240">
    <property type="entry name" value="FHA"/>
    <property type="match status" value="1"/>
</dbReference>
<dbReference type="Pfam" id="PF00498">
    <property type="entry name" value="FHA"/>
    <property type="match status" value="1"/>
</dbReference>
<dbReference type="AlphaFoldDB" id="A0A8J5WBT0"/>
<dbReference type="Pfam" id="PF03407">
    <property type="entry name" value="Nucleotid_trans"/>
    <property type="match status" value="1"/>
</dbReference>
<dbReference type="FunFam" id="2.60.200.20:FF:000014">
    <property type="entry name" value="FHA domain-containing protein FHA2"/>
    <property type="match status" value="1"/>
</dbReference>
<dbReference type="InterPro" id="IPR044821">
    <property type="entry name" value="At1g28695/At4g15970-like"/>
</dbReference>
<organism evidence="4 5">
    <name type="scientific">Zizania palustris</name>
    <name type="common">Northern wild rice</name>
    <dbReference type="NCBI Taxonomy" id="103762"/>
    <lineage>
        <taxon>Eukaryota</taxon>
        <taxon>Viridiplantae</taxon>
        <taxon>Streptophyta</taxon>
        <taxon>Embryophyta</taxon>
        <taxon>Tracheophyta</taxon>
        <taxon>Spermatophyta</taxon>
        <taxon>Magnoliopsida</taxon>
        <taxon>Liliopsida</taxon>
        <taxon>Poales</taxon>
        <taxon>Poaceae</taxon>
        <taxon>BOP clade</taxon>
        <taxon>Oryzoideae</taxon>
        <taxon>Oryzeae</taxon>
        <taxon>Zizaniinae</taxon>
        <taxon>Zizania</taxon>
    </lineage>
</organism>
<dbReference type="Proteomes" id="UP000729402">
    <property type="component" value="Unassembled WGS sequence"/>
</dbReference>
<reference evidence="4" key="2">
    <citation type="submission" date="2021-02" db="EMBL/GenBank/DDBJ databases">
        <authorList>
            <person name="Kimball J.A."/>
            <person name="Haas M.W."/>
            <person name="Macchietto M."/>
            <person name="Kono T."/>
            <person name="Duquette J."/>
            <person name="Shao M."/>
        </authorList>
    </citation>
    <scope>NUCLEOTIDE SEQUENCE</scope>
    <source>
        <tissue evidence="4">Fresh leaf tissue</tissue>
    </source>
</reference>
<proteinExistence type="predicted"/>
<evidence type="ECO:0000256" key="1">
    <source>
        <dbReference type="ARBA" id="ARBA00004123"/>
    </source>
</evidence>
<evidence type="ECO:0000256" key="2">
    <source>
        <dbReference type="ARBA" id="ARBA00023242"/>
    </source>
</evidence>
<dbReference type="CDD" id="cd22701">
    <property type="entry name" value="FHA_FKH1-like"/>
    <property type="match status" value="1"/>
</dbReference>
<dbReference type="EMBL" id="JAAALK010000082">
    <property type="protein sequence ID" value="KAG8087855.1"/>
    <property type="molecule type" value="Genomic_DNA"/>
</dbReference>
<evidence type="ECO:0000313" key="5">
    <source>
        <dbReference type="Proteomes" id="UP000729402"/>
    </source>
</evidence>
<dbReference type="OrthoDB" id="621516at2759"/>
<accession>A0A8J5WBT0</accession>
<dbReference type="PANTHER" id="PTHR46038:SF13">
    <property type="entry name" value="GLYCOSYLTRANSFERASE"/>
    <property type="match status" value="1"/>
</dbReference>
<reference evidence="4" key="1">
    <citation type="journal article" date="2021" name="bioRxiv">
        <title>Whole Genome Assembly and Annotation of Northern Wild Rice, Zizania palustris L., Supports a Whole Genome Duplication in the Zizania Genus.</title>
        <authorList>
            <person name="Haas M."/>
            <person name="Kono T."/>
            <person name="Macchietto M."/>
            <person name="Millas R."/>
            <person name="McGilp L."/>
            <person name="Shao M."/>
            <person name="Duquette J."/>
            <person name="Hirsch C.N."/>
            <person name="Kimball J."/>
        </authorList>
    </citation>
    <scope>NUCLEOTIDE SEQUENCE</scope>
    <source>
        <tissue evidence="4">Fresh leaf tissue</tissue>
    </source>
</reference>